<evidence type="ECO:0000313" key="2">
    <source>
        <dbReference type="EMBL" id="QHT12073.1"/>
    </source>
</evidence>
<reference evidence="2" key="1">
    <citation type="journal article" date="2020" name="Nature">
        <title>Giant virus diversity and host interactions through global metagenomics.</title>
        <authorList>
            <person name="Schulz F."/>
            <person name="Roux S."/>
            <person name="Paez-Espino D."/>
            <person name="Jungbluth S."/>
            <person name="Walsh D.A."/>
            <person name="Denef V.J."/>
            <person name="McMahon K.D."/>
            <person name="Konstantinidis K.T."/>
            <person name="Eloe-Fadrosh E.A."/>
            <person name="Kyrpides N.C."/>
            <person name="Woyke T."/>
        </authorList>
    </citation>
    <scope>NUCLEOTIDE SEQUENCE</scope>
    <source>
        <strain evidence="2">GVMAG-M-3300023174-129</strain>
    </source>
</reference>
<keyword evidence="1" id="KW-0175">Coiled coil</keyword>
<organism evidence="2">
    <name type="scientific">viral metagenome</name>
    <dbReference type="NCBI Taxonomy" id="1070528"/>
    <lineage>
        <taxon>unclassified sequences</taxon>
        <taxon>metagenomes</taxon>
        <taxon>organismal metagenomes</taxon>
    </lineage>
</organism>
<dbReference type="AlphaFoldDB" id="A0A6C0D6H4"/>
<sequence>MSLFTANSIIERLEETVEELKAENEALKQRMVAMTSQLSENRKTNKKVLDQRDWQIASINKQLSDINTAYDELCRERNTVCESLKTTNNKLNHIIDARDDEISDLKEEFQKSYDDVITHRNAEAASLKKQLDEQTEFTEKAIAHANDTESDLFMKNAELTARVAMMNEMYERQGMIMYKMQMEAQHTQSEVATELANQNAKHLITQQELSSTKTQLDRAKQMLTAISSATSHITYVLASGW</sequence>
<evidence type="ECO:0000256" key="1">
    <source>
        <dbReference type="SAM" id="Coils"/>
    </source>
</evidence>
<dbReference type="EMBL" id="MN739541">
    <property type="protein sequence ID" value="QHT12073.1"/>
    <property type="molecule type" value="Genomic_DNA"/>
</dbReference>
<name>A0A6C0D6H4_9ZZZZ</name>
<protein>
    <submittedName>
        <fullName evidence="2">Uncharacterized protein</fullName>
    </submittedName>
</protein>
<accession>A0A6C0D6H4</accession>
<proteinExistence type="predicted"/>
<feature type="coiled-coil region" evidence="1">
    <location>
        <begin position="3"/>
        <end position="37"/>
    </location>
</feature>